<dbReference type="Gramene" id="Psat05G0009200-T1">
    <property type="protein sequence ID" value="KAI5402345.1"/>
    <property type="gene ID" value="KIW84_050092"/>
</dbReference>
<comment type="caution">
    <text evidence="1">The sequence shown here is derived from an EMBL/GenBank/DDBJ whole genome shotgun (WGS) entry which is preliminary data.</text>
</comment>
<evidence type="ECO:0000313" key="2">
    <source>
        <dbReference type="Proteomes" id="UP001058974"/>
    </source>
</evidence>
<proteinExistence type="predicted"/>
<protein>
    <submittedName>
        <fullName evidence="1">Uncharacterized protein</fullName>
    </submittedName>
</protein>
<keyword evidence="2" id="KW-1185">Reference proteome</keyword>
<accession>A0A9D4WI88</accession>
<sequence length="120" mass="13537">MSLRRILKSGKLVGSNYDGWYRYLRIVLMHEKLIDIVDKPVVIAPINPTNVEATKTYEKCLLNFLCYMDHMKGSLPSVEILEILVSLTLTVEAKIVDYSASEAPLIPDNYKSHLGCYASS</sequence>
<name>A0A9D4WI88_PEA</name>
<evidence type="ECO:0000313" key="1">
    <source>
        <dbReference type="EMBL" id="KAI5402345.1"/>
    </source>
</evidence>
<dbReference type="EMBL" id="JAMSHJ010000005">
    <property type="protein sequence ID" value="KAI5402345.1"/>
    <property type="molecule type" value="Genomic_DNA"/>
</dbReference>
<reference evidence="1 2" key="1">
    <citation type="journal article" date="2022" name="Nat. Genet.">
        <title>Improved pea reference genome and pan-genome highlight genomic features and evolutionary characteristics.</title>
        <authorList>
            <person name="Yang T."/>
            <person name="Liu R."/>
            <person name="Luo Y."/>
            <person name="Hu S."/>
            <person name="Wang D."/>
            <person name="Wang C."/>
            <person name="Pandey M.K."/>
            <person name="Ge S."/>
            <person name="Xu Q."/>
            <person name="Li N."/>
            <person name="Li G."/>
            <person name="Huang Y."/>
            <person name="Saxena R.K."/>
            <person name="Ji Y."/>
            <person name="Li M."/>
            <person name="Yan X."/>
            <person name="He Y."/>
            <person name="Liu Y."/>
            <person name="Wang X."/>
            <person name="Xiang C."/>
            <person name="Varshney R.K."/>
            <person name="Ding H."/>
            <person name="Gao S."/>
            <person name="Zong X."/>
        </authorList>
    </citation>
    <scope>NUCLEOTIDE SEQUENCE [LARGE SCALE GENOMIC DNA]</scope>
    <source>
        <strain evidence="1 2">cv. Zhongwan 6</strain>
    </source>
</reference>
<organism evidence="1 2">
    <name type="scientific">Pisum sativum</name>
    <name type="common">Garden pea</name>
    <name type="synonym">Lathyrus oleraceus</name>
    <dbReference type="NCBI Taxonomy" id="3888"/>
    <lineage>
        <taxon>Eukaryota</taxon>
        <taxon>Viridiplantae</taxon>
        <taxon>Streptophyta</taxon>
        <taxon>Embryophyta</taxon>
        <taxon>Tracheophyta</taxon>
        <taxon>Spermatophyta</taxon>
        <taxon>Magnoliopsida</taxon>
        <taxon>eudicotyledons</taxon>
        <taxon>Gunneridae</taxon>
        <taxon>Pentapetalae</taxon>
        <taxon>rosids</taxon>
        <taxon>fabids</taxon>
        <taxon>Fabales</taxon>
        <taxon>Fabaceae</taxon>
        <taxon>Papilionoideae</taxon>
        <taxon>50 kb inversion clade</taxon>
        <taxon>NPAAA clade</taxon>
        <taxon>Hologalegina</taxon>
        <taxon>IRL clade</taxon>
        <taxon>Fabeae</taxon>
        <taxon>Lathyrus</taxon>
    </lineage>
</organism>
<gene>
    <name evidence="1" type="ORF">KIW84_050092</name>
</gene>
<dbReference type="AlphaFoldDB" id="A0A9D4WI88"/>
<dbReference type="Proteomes" id="UP001058974">
    <property type="component" value="Chromosome 5"/>
</dbReference>